<dbReference type="Gene3D" id="2.60.120.650">
    <property type="entry name" value="Cupin"/>
    <property type="match status" value="1"/>
</dbReference>
<evidence type="ECO:0000313" key="6">
    <source>
        <dbReference type="Proteomes" id="UP000014184"/>
    </source>
</evidence>
<evidence type="ECO:0000259" key="4">
    <source>
        <dbReference type="PROSITE" id="PS51184"/>
    </source>
</evidence>
<keyword evidence="2" id="KW-0479">Metal-binding</keyword>
<proteinExistence type="predicted"/>
<evidence type="ECO:0000256" key="3">
    <source>
        <dbReference type="ARBA" id="ARBA00023004"/>
    </source>
</evidence>
<dbReference type="SUPFAM" id="SSF51197">
    <property type="entry name" value="Clavaminate synthase-like"/>
    <property type="match status" value="1"/>
</dbReference>
<dbReference type="PROSITE" id="PS51184">
    <property type="entry name" value="JMJC"/>
    <property type="match status" value="1"/>
</dbReference>
<dbReference type="AlphaFoldDB" id="A0A9P2T9Z2"/>
<dbReference type="InterPro" id="IPR003347">
    <property type="entry name" value="JmjC_dom"/>
</dbReference>
<dbReference type="RefSeq" id="WP_011292281.1">
    <property type="nucleotide sequence ID" value="NZ_AOSG01000052.1"/>
</dbReference>
<dbReference type="InterPro" id="IPR039994">
    <property type="entry name" value="NO66-like"/>
</dbReference>
<reference evidence="5 6" key="1">
    <citation type="journal article" date="2013" name="Genome Announc.">
        <title>Draft Genome Sequence of the Lignocellulose Decomposer Thermobifida fusca Strain TM51.</title>
        <authorList>
            <person name="Toth A."/>
            <person name="Barna T."/>
            <person name="Nagy I."/>
            <person name="Horvath B."/>
            <person name="Nagy I."/>
            <person name="Tancsics A."/>
            <person name="Kriszt B."/>
            <person name="Baka E."/>
            <person name="Fekete C."/>
            <person name="Kukolya J."/>
        </authorList>
    </citation>
    <scope>NUCLEOTIDE SEQUENCE [LARGE SCALE GENOMIC DNA]</scope>
    <source>
        <strain evidence="5 6">TM51</strain>
    </source>
</reference>
<dbReference type="Proteomes" id="UP000014184">
    <property type="component" value="Unassembled WGS sequence"/>
</dbReference>
<accession>A0A9P2T9Z2</accession>
<evidence type="ECO:0000256" key="2">
    <source>
        <dbReference type="ARBA" id="ARBA00022723"/>
    </source>
</evidence>
<comment type="caution">
    <text evidence="5">The sequence shown here is derived from an EMBL/GenBank/DDBJ whole genome shotgun (WGS) entry which is preliminary data.</text>
</comment>
<dbReference type="PANTHER" id="PTHR13096">
    <property type="entry name" value="MINA53 MYC INDUCED NUCLEAR ANTIGEN"/>
    <property type="match status" value="1"/>
</dbReference>
<dbReference type="SMR" id="A0A9P2T9Z2"/>
<evidence type="ECO:0000313" key="5">
    <source>
        <dbReference type="EMBL" id="EOR71053.1"/>
    </source>
</evidence>
<dbReference type="Pfam" id="PF08007">
    <property type="entry name" value="JmjC_2"/>
    <property type="match status" value="1"/>
</dbReference>
<gene>
    <name evidence="5" type="ORF">TM51_09566</name>
</gene>
<dbReference type="SMART" id="SM00558">
    <property type="entry name" value="JmjC"/>
    <property type="match status" value="1"/>
</dbReference>
<organism evidence="5 6">
    <name type="scientific">Thermobifida fusca TM51</name>
    <dbReference type="NCBI Taxonomy" id="1169414"/>
    <lineage>
        <taxon>Bacteria</taxon>
        <taxon>Bacillati</taxon>
        <taxon>Actinomycetota</taxon>
        <taxon>Actinomycetes</taxon>
        <taxon>Streptosporangiales</taxon>
        <taxon>Nocardiopsidaceae</taxon>
        <taxon>Thermobifida</taxon>
    </lineage>
</organism>
<feature type="domain" description="JmjC" evidence="4">
    <location>
        <begin position="101"/>
        <end position="243"/>
    </location>
</feature>
<evidence type="ECO:0000256" key="1">
    <source>
        <dbReference type="ARBA" id="ARBA00001954"/>
    </source>
</evidence>
<dbReference type="PANTHER" id="PTHR13096:SF8">
    <property type="entry name" value="RIBOSOMAL OXYGENASE 1"/>
    <property type="match status" value="1"/>
</dbReference>
<keyword evidence="6" id="KW-1185">Reference proteome</keyword>
<protein>
    <recommendedName>
        <fullName evidence="4">JmjC domain-containing protein</fullName>
    </recommendedName>
</protein>
<comment type="cofactor">
    <cofactor evidence="1">
        <name>Fe(2+)</name>
        <dbReference type="ChEBI" id="CHEBI:29033"/>
    </cofactor>
</comment>
<keyword evidence="3" id="KW-0408">Iron</keyword>
<dbReference type="GO" id="GO:0046872">
    <property type="term" value="F:metal ion binding"/>
    <property type="evidence" value="ECO:0007669"/>
    <property type="project" value="UniProtKB-KW"/>
</dbReference>
<sequence length="395" mass="44601">MTDRLFTETLLAAVGEDLLRTRLSEEFIRVDLGAETVAPLLTFDALSELLSTHQLEPPRLRLHRAGAPVPLDNYTEVGEASGVQRRLVRPEALYAQLRQGASLVLDGIDRIHPPIRAAADDLMRLVHERVQVNLYLIWGDSHGFNTHWDDHDTFIVQVAGTKHWQVHGQGTRPYPMKEDIDHSHQPPEGTVWEGTVRAGEVLHVPRGWWHTVTGTGDVSMHLTFGFTRATGVDWARWLVDRLYEVEFARRDLPRFATPEERRKHQHELLRHLMDLAEQHGLDEFLTDRDSRFPRRQSFSLPWAVDGATPQPDTVVEFTPILPSALRDEGQKVALTVAGRRYTFAKAAQPLLEVLVDARVLTVAELAERAGAEVETAAALARVLVQHHLVLLRSTS</sequence>
<dbReference type="EMBL" id="AOSG01000052">
    <property type="protein sequence ID" value="EOR71053.1"/>
    <property type="molecule type" value="Genomic_DNA"/>
</dbReference>
<name>A0A9P2T9Z2_THEFU</name>